<proteinExistence type="predicted"/>
<dbReference type="HOGENOM" id="CLU_3109977_0_0_1"/>
<dbReference type="EMBL" id="AGNK02000916">
    <property type="status" value="NOT_ANNOTATED_CDS"/>
    <property type="molecule type" value="Genomic_DNA"/>
</dbReference>
<accession>K3ZZ15</accession>
<reference evidence="2" key="1">
    <citation type="journal article" date="2012" name="Nat. Biotechnol.">
        <title>Reference genome sequence of the model plant Setaria.</title>
        <authorList>
            <person name="Bennetzen J.L."/>
            <person name="Schmutz J."/>
            <person name="Wang H."/>
            <person name="Percifield R."/>
            <person name="Hawkins J."/>
            <person name="Pontaroli A.C."/>
            <person name="Estep M."/>
            <person name="Feng L."/>
            <person name="Vaughn J.N."/>
            <person name="Grimwood J."/>
            <person name="Jenkins J."/>
            <person name="Barry K."/>
            <person name="Lindquist E."/>
            <person name="Hellsten U."/>
            <person name="Deshpande S."/>
            <person name="Wang X."/>
            <person name="Wu X."/>
            <person name="Mitros T."/>
            <person name="Triplett J."/>
            <person name="Yang X."/>
            <person name="Ye C.Y."/>
            <person name="Mauro-Herrera M."/>
            <person name="Wang L."/>
            <person name="Li P."/>
            <person name="Sharma M."/>
            <person name="Sharma R."/>
            <person name="Ronald P.C."/>
            <person name="Panaud O."/>
            <person name="Kellogg E.A."/>
            <person name="Brutnell T.P."/>
            <person name="Doust A.N."/>
            <person name="Tuskan G.A."/>
            <person name="Rokhsar D."/>
            <person name="Devos K.M."/>
        </authorList>
    </citation>
    <scope>NUCLEOTIDE SEQUENCE [LARGE SCALE GENOMIC DNA]</scope>
    <source>
        <strain evidence="2">cv. Yugu1</strain>
    </source>
</reference>
<keyword evidence="2" id="KW-1185">Reference proteome</keyword>
<dbReference type="Gramene" id="KQL23747">
    <property type="protein sequence ID" value="KQL23747"/>
    <property type="gene ID" value="SETIT_031847mg"/>
</dbReference>
<organism evidence="1 2">
    <name type="scientific">Setaria italica</name>
    <name type="common">Foxtail millet</name>
    <name type="synonym">Panicum italicum</name>
    <dbReference type="NCBI Taxonomy" id="4555"/>
    <lineage>
        <taxon>Eukaryota</taxon>
        <taxon>Viridiplantae</taxon>
        <taxon>Streptophyta</taxon>
        <taxon>Embryophyta</taxon>
        <taxon>Tracheophyta</taxon>
        <taxon>Spermatophyta</taxon>
        <taxon>Magnoliopsida</taxon>
        <taxon>Liliopsida</taxon>
        <taxon>Poales</taxon>
        <taxon>Poaceae</taxon>
        <taxon>PACMAD clade</taxon>
        <taxon>Panicoideae</taxon>
        <taxon>Panicodae</taxon>
        <taxon>Paniceae</taxon>
        <taxon>Cenchrinae</taxon>
        <taxon>Setaria</taxon>
    </lineage>
</organism>
<dbReference type="AlphaFoldDB" id="K3ZZ15"/>
<evidence type="ECO:0000313" key="1">
    <source>
        <dbReference type="EnsemblPlants" id="KQL23747"/>
    </source>
</evidence>
<evidence type="ECO:0000313" key="2">
    <source>
        <dbReference type="Proteomes" id="UP000004995"/>
    </source>
</evidence>
<dbReference type="EnsemblPlants" id="KQL23747">
    <property type="protein sequence ID" value="KQL23747"/>
    <property type="gene ID" value="SETIT_031847mg"/>
</dbReference>
<protein>
    <submittedName>
        <fullName evidence="1">Uncharacterized protein</fullName>
    </submittedName>
</protein>
<dbReference type="InParanoid" id="K3ZZ15"/>
<name>K3ZZ15_SETIT</name>
<sequence>MQNITILDSNIPNTVANIFFNKAQKQKSDKIIQTLASYNLKNLTTVNWVPD</sequence>
<dbReference type="Proteomes" id="UP000004995">
    <property type="component" value="Unassembled WGS sequence"/>
</dbReference>
<reference evidence="1" key="2">
    <citation type="submission" date="2018-08" db="UniProtKB">
        <authorList>
            <consortium name="EnsemblPlants"/>
        </authorList>
    </citation>
    <scope>IDENTIFICATION</scope>
    <source>
        <strain evidence="1">Yugu1</strain>
    </source>
</reference>